<feature type="transmembrane region" description="Helical" evidence="1">
    <location>
        <begin position="167"/>
        <end position="190"/>
    </location>
</feature>
<feature type="transmembrane region" description="Helical" evidence="1">
    <location>
        <begin position="64"/>
        <end position="82"/>
    </location>
</feature>
<accession>A0AAU8ABH0</accession>
<evidence type="ECO:0000256" key="1">
    <source>
        <dbReference type="SAM" id="Phobius"/>
    </source>
</evidence>
<dbReference type="EMBL" id="CP117826">
    <property type="protein sequence ID" value="XCC63588.1"/>
    <property type="molecule type" value="Genomic_DNA"/>
</dbReference>
<dbReference type="Pfam" id="PF19478">
    <property type="entry name" value="TrbL_2"/>
    <property type="match status" value="1"/>
</dbReference>
<reference evidence="2" key="1">
    <citation type="submission" date="2023-02" db="EMBL/GenBank/DDBJ databases">
        <title>Gut commensal Christensenella minuta modulates host metabolism via a new class of secondary bile acids.</title>
        <authorList>
            <person name="Liu C."/>
        </authorList>
    </citation>
    <scope>NUCLEOTIDE SEQUENCE</scope>
    <source>
        <strain evidence="2">CA70</strain>
    </source>
</reference>
<gene>
    <name evidence="2" type="ORF">PUP29_00035</name>
</gene>
<feature type="transmembrane region" description="Helical" evidence="1">
    <location>
        <begin position="226"/>
        <end position="247"/>
    </location>
</feature>
<name>A0AAU8ABH0_9FIRM</name>
<sequence>MMVIFEWIGEWLKGVLIDGIMWNMETLFSDVNNQIGEVAVLAGTSPAAWDADIFSLIRQLSETVILPIAGVILTGIVCYELIQMIVEKNNLHDLDTWMFFKWIFKTFVAVMILSNTFNIIMAIFDVSQNAVAGAADVIDSSTAITPDIILDVEEKLQAMDIGPLIGLWFQSLFVKLVVPILNIVIFIIAYGRMIEIYLLTSLAPIPAATVANRETSQAGQNYFRSLAAIAFQGFLIMVCIGIYAVLVKNIAVSDNAFDAIWGVLGYTILLCFALFKTGTLAKSIFGAH</sequence>
<dbReference type="RefSeq" id="WP_353424081.1">
    <property type="nucleotide sequence ID" value="NZ_CP117826.1"/>
</dbReference>
<keyword evidence="1" id="KW-1133">Transmembrane helix</keyword>
<keyword evidence="1" id="KW-0472">Membrane</keyword>
<dbReference type="InterPro" id="IPR045798">
    <property type="entry name" value="TrbL_Firmicutes"/>
</dbReference>
<feature type="transmembrane region" description="Helical" evidence="1">
    <location>
        <begin position="259"/>
        <end position="275"/>
    </location>
</feature>
<keyword evidence="1" id="KW-0812">Transmembrane</keyword>
<dbReference type="AlphaFoldDB" id="A0AAU8ABH0"/>
<evidence type="ECO:0000313" key="2">
    <source>
        <dbReference type="EMBL" id="XCC63588.1"/>
    </source>
</evidence>
<proteinExistence type="predicted"/>
<protein>
    <submittedName>
        <fullName evidence="2">CD0415/CD1112 family protein</fullName>
    </submittedName>
</protein>
<feature type="transmembrane region" description="Helical" evidence="1">
    <location>
        <begin position="102"/>
        <end position="124"/>
    </location>
</feature>
<organism evidence="2">
    <name type="scientific">Christensenella massiliensis</name>
    <dbReference type="NCBI Taxonomy" id="1805714"/>
    <lineage>
        <taxon>Bacteria</taxon>
        <taxon>Bacillati</taxon>
        <taxon>Bacillota</taxon>
        <taxon>Clostridia</taxon>
        <taxon>Christensenellales</taxon>
        <taxon>Christensenellaceae</taxon>
        <taxon>Christensenella</taxon>
    </lineage>
</organism>